<dbReference type="Proteomes" id="UP001652625">
    <property type="component" value="Chromosome 13"/>
</dbReference>
<reference evidence="3" key="1">
    <citation type="submission" date="2025-08" db="UniProtKB">
        <authorList>
            <consortium name="RefSeq"/>
        </authorList>
    </citation>
    <scope>IDENTIFICATION</scope>
</reference>
<name>A0ABM4DBH4_HYDVU</name>
<protein>
    <submittedName>
        <fullName evidence="3">Uncharacterized protein LOC136089571</fullName>
    </submittedName>
</protein>
<evidence type="ECO:0000313" key="3">
    <source>
        <dbReference type="RefSeq" id="XP_065671694.1"/>
    </source>
</evidence>
<sequence length="289" mass="34014">MLVAMLQRTLESLSRSETFDCARLREAANYKFNENILIHINGKNCVALEVKYHQTCYIIYTKCLANQRKGQPKVQYYNKFFHIFSNEIIIEKLIKKKKIMFMSKLFSLFVSIVYPEENIDASNYKVSRLKSKIHAAFPKLIFHTPGKRNSSDIVLLENLSSGHFAEKSLVYDNETSQSEFSQIEPLSDTDKPQNINYEFVDTRSIYRTALHFRNIINTTPDFFSTWPLLSSEFSFKNIEKIVPPGLFKFMNLHSIIPFALFLFFLDYLTCLYIYIFLLLFFLFFFSEIL</sequence>
<dbReference type="GeneID" id="136089571"/>
<evidence type="ECO:0000313" key="2">
    <source>
        <dbReference type="Proteomes" id="UP001652625"/>
    </source>
</evidence>
<feature type="transmembrane region" description="Helical" evidence="1">
    <location>
        <begin position="271"/>
        <end position="288"/>
    </location>
</feature>
<evidence type="ECO:0000256" key="1">
    <source>
        <dbReference type="SAM" id="Phobius"/>
    </source>
</evidence>
<accession>A0ABM4DBH4</accession>
<organism evidence="2 3">
    <name type="scientific">Hydra vulgaris</name>
    <name type="common">Hydra</name>
    <name type="synonym">Hydra attenuata</name>
    <dbReference type="NCBI Taxonomy" id="6087"/>
    <lineage>
        <taxon>Eukaryota</taxon>
        <taxon>Metazoa</taxon>
        <taxon>Cnidaria</taxon>
        <taxon>Hydrozoa</taxon>
        <taxon>Hydroidolina</taxon>
        <taxon>Anthoathecata</taxon>
        <taxon>Aplanulata</taxon>
        <taxon>Hydridae</taxon>
        <taxon>Hydra</taxon>
    </lineage>
</organism>
<keyword evidence="1" id="KW-0472">Membrane</keyword>
<dbReference type="RefSeq" id="XP_065671694.1">
    <property type="nucleotide sequence ID" value="XM_065815622.1"/>
</dbReference>
<gene>
    <name evidence="3" type="primary">LOC136089571</name>
</gene>
<proteinExistence type="predicted"/>
<keyword evidence="2" id="KW-1185">Reference proteome</keyword>
<keyword evidence="1" id="KW-1133">Transmembrane helix</keyword>
<keyword evidence="1" id="KW-0812">Transmembrane</keyword>